<evidence type="ECO:0000313" key="7">
    <source>
        <dbReference type="Proteomes" id="UP000605897"/>
    </source>
</evidence>
<accession>A0ABQ3IG50</accession>
<comment type="cofactor">
    <cofactor evidence="1">
        <name>Mg(2+)</name>
        <dbReference type="ChEBI" id="CHEBI:18420"/>
    </cofactor>
</comment>
<evidence type="ECO:0000313" key="6">
    <source>
        <dbReference type="EMBL" id="GHE81016.1"/>
    </source>
</evidence>
<dbReference type="InterPro" id="IPR020476">
    <property type="entry name" value="Nudix_hydrolase"/>
</dbReference>
<dbReference type="CDD" id="cd04683">
    <property type="entry name" value="NUDIX_Hydrolase"/>
    <property type="match status" value="1"/>
</dbReference>
<dbReference type="InterPro" id="IPR015797">
    <property type="entry name" value="NUDIX_hydrolase-like_dom_sf"/>
</dbReference>
<keyword evidence="7" id="KW-1185">Reference proteome</keyword>
<comment type="caution">
    <text evidence="6">The sequence shown here is derived from an EMBL/GenBank/DDBJ whole genome shotgun (WGS) entry which is preliminary data.</text>
</comment>
<organism evidence="6 7">
    <name type="scientific">Amycolatopsis deserti</name>
    <dbReference type="NCBI Taxonomy" id="185696"/>
    <lineage>
        <taxon>Bacteria</taxon>
        <taxon>Bacillati</taxon>
        <taxon>Actinomycetota</taxon>
        <taxon>Actinomycetes</taxon>
        <taxon>Pseudonocardiales</taxon>
        <taxon>Pseudonocardiaceae</taxon>
        <taxon>Amycolatopsis</taxon>
    </lineage>
</organism>
<dbReference type="SUPFAM" id="SSF55811">
    <property type="entry name" value="Nudix"/>
    <property type="match status" value="1"/>
</dbReference>
<gene>
    <name evidence="6" type="ORF">GCM10017786_09130</name>
</gene>
<proteinExistence type="inferred from homology"/>
<dbReference type="RefSeq" id="WP_191243181.1">
    <property type="nucleotide sequence ID" value="NZ_BNAU01000001.1"/>
</dbReference>
<dbReference type="Gene3D" id="3.90.79.10">
    <property type="entry name" value="Nucleoside Triphosphate Pyrophosphohydrolase"/>
    <property type="match status" value="1"/>
</dbReference>
<comment type="similarity">
    <text evidence="2 4">Belongs to the Nudix hydrolase family.</text>
</comment>
<keyword evidence="3 4" id="KW-0378">Hydrolase</keyword>
<feature type="domain" description="Nudix hydrolase" evidence="5">
    <location>
        <begin position="4"/>
        <end position="138"/>
    </location>
</feature>
<evidence type="ECO:0000256" key="1">
    <source>
        <dbReference type="ARBA" id="ARBA00001946"/>
    </source>
</evidence>
<dbReference type="PRINTS" id="PR00502">
    <property type="entry name" value="NUDIXFAMILY"/>
</dbReference>
<dbReference type="Pfam" id="PF00293">
    <property type="entry name" value="NUDIX"/>
    <property type="match status" value="1"/>
</dbReference>
<evidence type="ECO:0000256" key="2">
    <source>
        <dbReference type="ARBA" id="ARBA00005582"/>
    </source>
</evidence>
<evidence type="ECO:0000259" key="5">
    <source>
        <dbReference type="PROSITE" id="PS51462"/>
    </source>
</evidence>
<dbReference type="InterPro" id="IPR020084">
    <property type="entry name" value="NUDIX_hydrolase_CS"/>
</dbReference>
<sequence>MADRHLIDVHVLLVDDGNLLLARRRDPNATFNGRWHLPSGKLDAGESVLHAAAREAQEEVGVLINPDDLHHVHTLHVNGSGVEPRLGLFFLATHWTGTPVNREPDKCSAIDWFPLDNLPTNLIDYPAAGIHAYLTGQPFAIHGWPTSRTPATVLG</sequence>
<protein>
    <recommendedName>
        <fullName evidence="5">Nudix hydrolase domain-containing protein</fullName>
    </recommendedName>
</protein>
<dbReference type="EMBL" id="BNAU01000001">
    <property type="protein sequence ID" value="GHE81016.1"/>
    <property type="molecule type" value="Genomic_DNA"/>
</dbReference>
<dbReference type="PROSITE" id="PS51462">
    <property type="entry name" value="NUDIX"/>
    <property type="match status" value="1"/>
</dbReference>
<dbReference type="PANTHER" id="PTHR43046:SF16">
    <property type="entry name" value="ADP-RIBOSE PYROPHOSPHATASE YJHB-RELATED"/>
    <property type="match status" value="1"/>
</dbReference>
<evidence type="ECO:0000256" key="3">
    <source>
        <dbReference type="ARBA" id="ARBA00022801"/>
    </source>
</evidence>
<dbReference type="InterPro" id="IPR000086">
    <property type="entry name" value="NUDIX_hydrolase_dom"/>
</dbReference>
<dbReference type="PANTHER" id="PTHR43046">
    <property type="entry name" value="GDP-MANNOSE MANNOSYL HYDROLASE"/>
    <property type="match status" value="1"/>
</dbReference>
<name>A0ABQ3IG50_9PSEU</name>
<evidence type="ECO:0000256" key="4">
    <source>
        <dbReference type="RuleBase" id="RU003476"/>
    </source>
</evidence>
<dbReference type="PROSITE" id="PS00893">
    <property type="entry name" value="NUDIX_BOX"/>
    <property type="match status" value="1"/>
</dbReference>
<reference evidence="7" key="1">
    <citation type="journal article" date="2019" name="Int. J. Syst. Evol. Microbiol.">
        <title>The Global Catalogue of Microorganisms (GCM) 10K type strain sequencing project: providing services to taxonomists for standard genome sequencing and annotation.</title>
        <authorList>
            <consortium name="The Broad Institute Genomics Platform"/>
            <consortium name="The Broad Institute Genome Sequencing Center for Infectious Disease"/>
            <person name="Wu L."/>
            <person name="Ma J."/>
        </authorList>
    </citation>
    <scope>NUCLEOTIDE SEQUENCE [LARGE SCALE GENOMIC DNA]</scope>
    <source>
        <strain evidence="7">CGMCC 4.7677</strain>
    </source>
</reference>
<dbReference type="Proteomes" id="UP000605897">
    <property type="component" value="Unassembled WGS sequence"/>
</dbReference>